<dbReference type="InterPro" id="IPR003593">
    <property type="entry name" value="AAA+_ATPase"/>
</dbReference>
<evidence type="ECO:0000256" key="5">
    <source>
        <dbReference type="ARBA" id="ARBA00022840"/>
    </source>
</evidence>
<evidence type="ECO:0000256" key="6">
    <source>
        <dbReference type="ARBA" id="ARBA00023136"/>
    </source>
</evidence>
<dbReference type="GO" id="GO:0016887">
    <property type="term" value="F:ATP hydrolysis activity"/>
    <property type="evidence" value="ECO:0007669"/>
    <property type="project" value="InterPro"/>
</dbReference>
<dbReference type="PROSITE" id="PS00211">
    <property type="entry name" value="ABC_TRANSPORTER_1"/>
    <property type="match status" value="1"/>
</dbReference>
<dbReference type="InterPro" id="IPR017871">
    <property type="entry name" value="ABC_transporter-like_CS"/>
</dbReference>
<evidence type="ECO:0000256" key="1">
    <source>
        <dbReference type="ARBA" id="ARBA00004202"/>
    </source>
</evidence>
<keyword evidence="4" id="KW-0547">Nucleotide-binding</keyword>
<dbReference type="EMBL" id="CAEZTC010000218">
    <property type="protein sequence ID" value="CAB4571363.1"/>
    <property type="molecule type" value="Genomic_DNA"/>
</dbReference>
<dbReference type="CDD" id="cd03257">
    <property type="entry name" value="ABC_NikE_OppD_transporters"/>
    <property type="match status" value="1"/>
</dbReference>
<feature type="domain" description="ABC transporter" evidence="7">
    <location>
        <begin position="11"/>
        <end position="261"/>
    </location>
</feature>
<evidence type="ECO:0000259" key="7">
    <source>
        <dbReference type="PROSITE" id="PS50893"/>
    </source>
</evidence>
<comment type="subcellular location">
    <subcellularLocation>
        <location evidence="1">Cell membrane</location>
        <topology evidence="1">Peripheral membrane protein</topology>
    </subcellularLocation>
</comment>
<dbReference type="SUPFAM" id="SSF52540">
    <property type="entry name" value="P-loop containing nucleoside triphosphate hydrolases"/>
    <property type="match status" value="1"/>
</dbReference>
<dbReference type="PANTHER" id="PTHR43297:SF2">
    <property type="entry name" value="DIPEPTIDE TRANSPORT ATP-BINDING PROTEIN DPPD"/>
    <property type="match status" value="1"/>
</dbReference>
<dbReference type="NCBIfam" id="TIGR01727">
    <property type="entry name" value="oligo_HPY"/>
    <property type="match status" value="1"/>
</dbReference>
<evidence type="ECO:0000256" key="3">
    <source>
        <dbReference type="ARBA" id="ARBA00022475"/>
    </source>
</evidence>
<dbReference type="GO" id="GO:0015833">
    <property type="term" value="P:peptide transport"/>
    <property type="evidence" value="ECO:0007669"/>
    <property type="project" value="InterPro"/>
</dbReference>
<dbReference type="InterPro" id="IPR003439">
    <property type="entry name" value="ABC_transporter-like_ATP-bd"/>
</dbReference>
<keyword evidence="5" id="KW-0067">ATP-binding</keyword>
<evidence type="ECO:0000256" key="2">
    <source>
        <dbReference type="ARBA" id="ARBA00022448"/>
    </source>
</evidence>
<evidence type="ECO:0000313" key="8">
    <source>
        <dbReference type="EMBL" id="CAB4571363.1"/>
    </source>
</evidence>
<dbReference type="InterPro" id="IPR013563">
    <property type="entry name" value="Oligopep_ABC_C"/>
</dbReference>
<organism evidence="8">
    <name type="scientific">freshwater metagenome</name>
    <dbReference type="NCBI Taxonomy" id="449393"/>
    <lineage>
        <taxon>unclassified sequences</taxon>
        <taxon>metagenomes</taxon>
        <taxon>ecological metagenomes</taxon>
    </lineage>
</organism>
<evidence type="ECO:0000313" key="9">
    <source>
        <dbReference type="EMBL" id="CAB4641560.1"/>
    </source>
</evidence>
<keyword evidence="6" id="KW-0472">Membrane</keyword>
<accession>A0A6J6EAM9</accession>
<dbReference type="EMBL" id="CAEZWE010000002">
    <property type="protein sequence ID" value="CAB4641560.1"/>
    <property type="molecule type" value="Genomic_DNA"/>
</dbReference>
<gene>
    <name evidence="8" type="ORF">UFOPK1572_01382</name>
    <name evidence="9" type="ORF">UFOPK2169_00127</name>
</gene>
<proteinExistence type="predicted"/>
<keyword evidence="2" id="KW-0813">Transport</keyword>
<dbReference type="Gene3D" id="3.40.50.300">
    <property type="entry name" value="P-loop containing nucleotide triphosphate hydrolases"/>
    <property type="match status" value="1"/>
</dbReference>
<dbReference type="InterPro" id="IPR050388">
    <property type="entry name" value="ABC_Ni/Peptide_Import"/>
</dbReference>
<dbReference type="AlphaFoldDB" id="A0A6J6EAM9"/>
<dbReference type="Pfam" id="PF00005">
    <property type="entry name" value="ABC_tran"/>
    <property type="match status" value="1"/>
</dbReference>
<sequence length="361" mass="39386">MNTSLPDTPLLEVENLSTTFMTPRGPLTAVNGVNLTLQKGQTYGLVGESGSGKTVFSRSMLQLNVSSNVQTTGSVKFQGEELLTKTRKEMQSIWGKEISMVFQDPMTSLNPVMKVGTQVIEHIRHHLGLGKKEARELGIELLRSVQIPEPEARMDVYPHECSGGMRQRICIAIALACGSKLLIADEPTTALDVTVQHQILNLLDFQRRDRDMSMVLVTHDLGVIAGRADHVAVMYAGRLVEVADTKTLFAAPKMPYTEALLRSIPRMDQPAHTRLLSISGRPPDLANPPKGCAFAPRCAYAQEQCENEQPPITTHADGSQSACWIPLGTPASRDALQKNLSAGRPQTLAMHNVASTTSEVK</sequence>
<evidence type="ECO:0000256" key="4">
    <source>
        <dbReference type="ARBA" id="ARBA00022741"/>
    </source>
</evidence>
<dbReference type="Pfam" id="PF08352">
    <property type="entry name" value="oligo_HPY"/>
    <property type="match status" value="1"/>
</dbReference>
<dbReference type="SMART" id="SM00382">
    <property type="entry name" value="AAA"/>
    <property type="match status" value="1"/>
</dbReference>
<reference evidence="8" key="1">
    <citation type="submission" date="2020-05" db="EMBL/GenBank/DDBJ databases">
        <authorList>
            <person name="Chiriac C."/>
            <person name="Salcher M."/>
            <person name="Ghai R."/>
            <person name="Kavagutti S V."/>
        </authorList>
    </citation>
    <scope>NUCLEOTIDE SEQUENCE</scope>
</reference>
<name>A0A6J6EAM9_9ZZZZ</name>
<dbReference type="GO" id="GO:0005524">
    <property type="term" value="F:ATP binding"/>
    <property type="evidence" value="ECO:0007669"/>
    <property type="project" value="UniProtKB-KW"/>
</dbReference>
<dbReference type="GO" id="GO:0005886">
    <property type="term" value="C:plasma membrane"/>
    <property type="evidence" value="ECO:0007669"/>
    <property type="project" value="UniProtKB-SubCell"/>
</dbReference>
<dbReference type="PROSITE" id="PS50893">
    <property type="entry name" value="ABC_TRANSPORTER_2"/>
    <property type="match status" value="1"/>
</dbReference>
<protein>
    <submittedName>
        <fullName evidence="8">Unannotated protein</fullName>
    </submittedName>
</protein>
<dbReference type="InterPro" id="IPR027417">
    <property type="entry name" value="P-loop_NTPase"/>
</dbReference>
<dbReference type="FunFam" id="3.40.50.300:FF:000016">
    <property type="entry name" value="Oligopeptide ABC transporter ATP-binding component"/>
    <property type="match status" value="1"/>
</dbReference>
<dbReference type="PANTHER" id="PTHR43297">
    <property type="entry name" value="OLIGOPEPTIDE TRANSPORT ATP-BINDING PROTEIN APPD"/>
    <property type="match status" value="1"/>
</dbReference>
<keyword evidence="3" id="KW-1003">Cell membrane</keyword>